<name>G1KKR5_ANOCA</name>
<reference evidence="2" key="2">
    <citation type="submission" date="2025-08" db="UniProtKB">
        <authorList>
            <consortium name="Ensembl"/>
        </authorList>
    </citation>
    <scope>IDENTIFICATION</scope>
</reference>
<dbReference type="HOGENOM" id="CLU_111176_1_0_1"/>
<keyword evidence="1" id="KW-0732">Signal</keyword>
<protein>
    <recommendedName>
        <fullName evidence="4">Vitelline membrane outer layer 1 homolog</fullName>
    </recommendedName>
</protein>
<dbReference type="GeneTree" id="ENSGT00390000009313"/>
<dbReference type="FunCoup" id="G1KKR5">
    <property type="interactions" value="11"/>
</dbReference>
<reference evidence="2 3" key="1">
    <citation type="submission" date="2009-12" db="EMBL/GenBank/DDBJ databases">
        <title>The Genome Sequence of Anolis carolinensis (Green Anole Lizard).</title>
        <authorList>
            <consortium name="The Genome Sequencing Platform"/>
            <person name="Di Palma F."/>
            <person name="Alfoldi J."/>
            <person name="Heiman D."/>
            <person name="Young S."/>
            <person name="Grabherr M."/>
            <person name="Johnson J."/>
            <person name="Lander E.S."/>
            <person name="Lindblad-Toh K."/>
        </authorList>
    </citation>
    <scope>NUCLEOTIDE SEQUENCE [LARGE SCALE GENOMIC DNA]</scope>
    <source>
        <strain evidence="2 3">JBL SC #1</strain>
    </source>
</reference>
<dbReference type="SUPFAM" id="SSF51092">
    <property type="entry name" value="Vitelline membrane outer protein-I (VMO-I)"/>
    <property type="match status" value="1"/>
</dbReference>
<dbReference type="Gene3D" id="2.100.10.20">
    <property type="entry name" value="Vitelline membrane outer layer protein I (VOMI)"/>
    <property type="match status" value="1"/>
</dbReference>
<dbReference type="PANTHER" id="PTHR18841:SF2">
    <property type="entry name" value="VITELLINE MEMBRANE OUTER LAYER PROTEIN 1 HOMOLOG"/>
    <property type="match status" value="1"/>
</dbReference>
<evidence type="ECO:0000313" key="3">
    <source>
        <dbReference type="Proteomes" id="UP000001646"/>
    </source>
</evidence>
<dbReference type="Ensembl" id="ENSACAT00000011029.4">
    <property type="protein sequence ID" value="ENSACAP00000010806.3"/>
    <property type="gene ID" value="ENSACAG00000011037.4"/>
</dbReference>
<accession>G1KKR5</accession>
<evidence type="ECO:0008006" key="4">
    <source>
        <dbReference type="Google" id="ProtNLM"/>
    </source>
</evidence>
<dbReference type="AlphaFoldDB" id="G1KKR5"/>
<dbReference type="eggNOG" id="ENOG502S24T">
    <property type="taxonomic scope" value="Eukaryota"/>
</dbReference>
<dbReference type="RefSeq" id="XP_003219385.1">
    <property type="nucleotide sequence ID" value="XM_003219337.3"/>
</dbReference>
<keyword evidence="3" id="KW-1185">Reference proteome</keyword>
<dbReference type="InterPro" id="IPR005515">
    <property type="entry name" value="VOMI"/>
</dbReference>
<dbReference type="PANTHER" id="PTHR18841">
    <property type="entry name" value="VITELLINE MEMBRANE OUTER LAYER PROTEIN I-RELATED"/>
    <property type="match status" value="1"/>
</dbReference>
<evidence type="ECO:0000256" key="1">
    <source>
        <dbReference type="SAM" id="SignalP"/>
    </source>
</evidence>
<dbReference type="InParanoid" id="G1KKR5"/>
<dbReference type="CDD" id="cd00220">
    <property type="entry name" value="VMO-I"/>
    <property type="match status" value="1"/>
</dbReference>
<dbReference type="Pfam" id="PF03762">
    <property type="entry name" value="VOMI"/>
    <property type="match status" value="1"/>
</dbReference>
<dbReference type="STRING" id="28377.ENSACAP00000010806"/>
<evidence type="ECO:0000313" key="2">
    <source>
        <dbReference type="Ensembl" id="ENSACAP00000010806.3"/>
    </source>
</evidence>
<feature type="chain" id="PRO_5003413714" description="Vitelline membrane outer layer 1 homolog" evidence="1">
    <location>
        <begin position="23"/>
        <end position="190"/>
    </location>
</feature>
<dbReference type="GeneID" id="100562351"/>
<dbReference type="KEGG" id="acs:100562351"/>
<feature type="signal peptide" evidence="1">
    <location>
        <begin position="1"/>
        <end position="22"/>
    </location>
</feature>
<organism evidence="2 3">
    <name type="scientific">Anolis carolinensis</name>
    <name type="common">Green anole</name>
    <name type="synonym">American chameleon</name>
    <dbReference type="NCBI Taxonomy" id="28377"/>
    <lineage>
        <taxon>Eukaryota</taxon>
        <taxon>Metazoa</taxon>
        <taxon>Chordata</taxon>
        <taxon>Craniata</taxon>
        <taxon>Vertebrata</taxon>
        <taxon>Euteleostomi</taxon>
        <taxon>Lepidosauria</taxon>
        <taxon>Squamata</taxon>
        <taxon>Bifurcata</taxon>
        <taxon>Unidentata</taxon>
        <taxon>Episquamata</taxon>
        <taxon>Toxicofera</taxon>
        <taxon>Iguania</taxon>
        <taxon>Dactyloidae</taxon>
        <taxon>Anolis</taxon>
    </lineage>
</organism>
<dbReference type="GO" id="GO:0005615">
    <property type="term" value="C:extracellular space"/>
    <property type="evidence" value="ECO:0000318"/>
    <property type="project" value="GO_Central"/>
</dbReference>
<reference evidence="2" key="3">
    <citation type="submission" date="2025-09" db="UniProtKB">
        <authorList>
            <consortium name="Ensembl"/>
        </authorList>
    </citation>
    <scope>IDENTIFICATION</scope>
</reference>
<sequence>MDLSISALLFLVLSCCLWDVEARDYNSIIAVPNGGPWGIWGDAQFCPQGYANGFSLKVERHQGRGDDTALNGIRLHCTDGTLIESKVGPWGDWTGIQYCPKGNLVSFSQRVEGSQGKGDDTASNNVQFTCEDGTPLTGHGEGWGQFGPWSPRCPHPYGSICGIQTRVENPQGKGDDTALNDVKFFCCSSE</sequence>
<dbReference type="InterPro" id="IPR036706">
    <property type="entry name" value="VOMI_sf"/>
</dbReference>
<dbReference type="Bgee" id="ENSACAG00000011037">
    <property type="expression patterns" value="Expressed in liver and 4 other cell types or tissues"/>
</dbReference>
<dbReference type="Proteomes" id="UP000001646">
    <property type="component" value="Chromosome 3"/>
</dbReference>
<gene>
    <name evidence="2" type="primary">LOC100562351</name>
</gene>
<dbReference type="OrthoDB" id="6344411at2759"/>
<proteinExistence type="predicted"/>